<evidence type="ECO:0000313" key="6">
    <source>
        <dbReference type="Proteomes" id="UP001524502"/>
    </source>
</evidence>
<evidence type="ECO:0000256" key="2">
    <source>
        <dbReference type="ARBA" id="ARBA00023125"/>
    </source>
</evidence>
<dbReference type="Gene3D" id="1.10.10.60">
    <property type="entry name" value="Homeodomain-like"/>
    <property type="match status" value="2"/>
</dbReference>
<evidence type="ECO:0000256" key="1">
    <source>
        <dbReference type="ARBA" id="ARBA00023015"/>
    </source>
</evidence>
<organism evidence="5 6">
    <name type="scientific">Anaerovorax odorimutans</name>
    <dbReference type="NCBI Taxonomy" id="109327"/>
    <lineage>
        <taxon>Bacteria</taxon>
        <taxon>Bacillati</taxon>
        <taxon>Bacillota</taxon>
        <taxon>Clostridia</taxon>
        <taxon>Peptostreptococcales</taxon>
        <taxon>Anaerovoracaceae</taxon>
        <taxon>Anaerovorax</taxon>
    </lineage>
</organism>
<dbReference type="PROSITE" id="PS01124">
    <property type="entry name" value="HTH_ARAC_FAMILY_2"/>
    <property type="match status" value="1"/>
</dbReference>
<evidence type="ECO:0000256" key="3">
    <source>
        <dbReference type="ARBA" id="ARBA00023163"/>
    </source>
</evidence>
<dbReference type="InterPro" id="IPR018060">
    <property type="entry name" value="HTH_AraC"/>
</dbReference>
<dbReference type="PANTHER" id="PTHR43280:SF34">
    <property type="entry name" value="ARAC-FAMILY TRANSCRIPTIONAL REGULATOR"/>
    <property type="match status" value="1"/>
</dbReference>
<dbReference type="EMBL" id="JANFXK010000007">
    <property type="protein sequence ID" value="MCQ4636728.1"/>
    <property type="molecule type" value="Genomic_DNA"/>
</dbReference>
<dbReference type="SMART" id="SM00342">
    <property type="entry name" value="HTH_ARAC"/>
    <property type="match status" value="1"/>
</dbReference>
<reference evidence="5 6" key="1">
    <citation type="submission" date="2022-06" db="EMBL/GenBank/DDBJ databases">
        <title>Isolation of gut microbiota from human fecal samples.</title>
        <authorList>
            <person name="Pamer E.G."/>
            <person name="Barat B."/>
            <person name="Waligurski E."/>
            <person name="Medina S."/>
            <person name="Paddock L."/>
            <person name="Mostad J."/>
        </authorList>
    </citation>
    <scope>NUCLEOTIDE SEQUENCE [LARGE SCALE GENOMIC DNA]</scope>
    <source>
        <strain evidence="5 6">SL.3.17</strain>
    </source>
</reference>
<keyword evidence="3" id="KW-0804">Transcription</keyword>
<feature type="domain" description="HTH araC/xylS-type" evidence="4">
    <location>
        <begin position="185"/>
        <end position="283"/>
    </location>
</feature>
<dbReference type="Gene3D" id="2.60.120.10">
    <property type="entry name" value="Jelly Rolls"/>
    <property type="match status" value="1"/>
</dbReference>
<keyword evidence="2" id="KW-0238">DNA-binding</keyword>
<dbReference type="SUPFAM" id="SSF51182">
    <property type="entry name" value="RmlC-like cupins"/>
    <property type="match status" value="1"/>
</dbReference>
<comment type="caution">
    <text evidence="5">The sequence shown here is derived from an EMBL/GenBank/DDBJ whole genome shotgun (WGS) entry which is preliminary data.</text>
</comment>
<dbReference type="SUPFAM" id="SSF46689">
    <property type="entry name" value="Homeodomain-like"/>
    <property type="match status" value="1"/>
</dbReference>
<proteinExistence type="predicted"/>
<dbReference type="PANTHER" id="PTHR43280">
    <property type="entry name" value="ARAC-FAMILY TRANSCRIPTIONAL REGULATOR"/>
    <property type="match status" value="1"/>
</dbReference>
<sequence length="321" mass="37673">MRKINKIMDIADQPIDYINDSAVSIEICDIRHSSVHFHESAVELIYCLEGEVSIHCNHEFVTLKKGQIFTVDFEDIHCLYSDISNLLIIFHIDLHKLEKPWSFLQYVYLACEDNSCEPYQKAPLQQIKNMVLAAAYLYTKRGTLTDAEMRTVSNRIVNILLDYFDWFNYINIYPNKNDELRERFQAVSAYCQNNHTRKITIAELAEKVHINENYLSQFIRKSPFGSFSNMIGYIRCFAAQTLLLTTELSVIDISNRCGFSDDKYFYKHFKLAWGKTPKEHRQWYKDYIQAEDRITAISKSQAYKILEPYAAEYFAAHILLE</sequence>
<evidence type="ECO:0000313" key="5">
    <source>
        <dbReference type="EMBL" id="MCQ4636728.1"/>
    </source>
</evidence>
<keyword evidence="1" id="KW-0805">Transcription regulation</keyword>
<dbReference type="InterPro" id="IPR009057">
    <property type="entry name" value="Homeodomain-like_sf"/>
</dbReference>
<accession>A0ABT1RNI1</accession>
<protein>
    <submittedName>
        <fullName evidence="5">AraC family transcriptional regulator</fullName>
    </submittedName>
</protein>
<name>A0ABT1RNI1_9FIRM</name>
<dbReference type="InterPro" id="IPR011051">
    <property type="entry name" value="RmlC_Cupin_sf"/>
</dbReference>
<evidence type="ECO:0000259" key="4">
    <source>
        <dbReference type="PROSITE" id="PS01124"/>
    </source>
</evidence>
<dbReference type="RefSeq" id="WP_256131922.1">
    <property type="nucleotide sequence ID" value="NZ_JANFXK010000007.1"/>
</dbReference>
<dbReference type="Proteomes" id="UP001524502">
    <property type="component" value="Unassembled WGS sequence"/>
</dbReference>
<gene>
    <name evidence="5" type="ORF">NE619_08295</name>
</gene>
<dbReference type="InterPro" id="IPR014710">
    <property type="entry name" value="RmlC-like_jellyroll"/>
</dbReference>
<keyword evidence="6" id="KW-1185">Reference proteome</keyword>
<dbReference type="Pfam" id="PF12833">
    <property type="entry name" value="HTH_18"/>
    <property type="match status" value="1"/>
</dbReference>